<feature type="domain" description="Glycosyltransferase subfamily 4-like N-terminal" evidence="2">
    <location>
        <begin position="20"/>
        <end position="153"/>
    </location>
</feature>
<keyword evidence="3" id="KW-0328">Glycosyltransferase</keyword>
<evidence type="ECO:0000313" key="4">
    <source>
        <dbReference type="Proteomes" id="UP000193100"/>
    </source>
</evidence>
<proteinExistence type="predicted"/>
<accession>A0A1W6KDL4</accession>
<dbReference type="EMBL" id="CP020931">
    <property type="protein sequence ID" value="ARM85487.1"/>
    <property type="molecule type" value="Genomic_DNA"/>
</dbReference>
<organism evidence="3 4">
    <name type="scientific">Marinobacter salarius</name>
    <dbReference type="NCBI Taxonomy" id="1420917"/>
    <lineage>
        <taxon>Bacteria</taxon>
        <taxon>Pseudomonadati</taxon>
        <taxon>Pseudomonadota</taxon>
        <taxon>Gammaproteobacteria</taxon>
        <taxon>Pseudomonadales</taxon>
        <taxon>Marinobacteraceae</taxon>
        <taxon>Marinobacter</taxon>
    </lineage>
</organism>
<dbReference type="GeneID" id="77257377"/>
<dbReference type="CDD" id="cd03811">
    <property type="entry name" value="GT4_GT28_WabH-like"/>
    <property type="match status" value="1"/>
</dbReference>
<dbReference type="PANTHER" id="PTHR12526">
    <property type="entry name" value="GLYCOSYLTRANSFERASE"/>
    <property type="match status" value="1"/>
</dbReference>
<dbReference type="SUPFAM" id="SSF53756">
    <property type="entry name" value="UDP-Glycosyltransferase/glycogen phosphorylase"/>
    <property type="match status" value="1"/>
</dbReference>
<dbReference type="Gene3D" id="3.40.50.2000">
    <property type="entry name" value="Glycogen Phosphorylase B"/>
    <property type="match status" value="2"/>
</dbReference>
<dbReference type="STRING" id="1420917.AU15_21120"/>
<dbReference type="InterPro" id="IPR028098">
    <property type="entry name" value="Glyco_trans_4-like_N"/>
</dbReference>
<evidence type="ECO:0000259" key="2">
    <source>
        <dbReference type="Pfam" id="PF13439"/>
    </source>
</evidence>
<dbReference type="InterPro" id="IPR001296">
    <property type="entry name" value="Glyco_trans_1"/>
</dbReference>
<feature type="domain" description="Glycosyl transferase family 1" evidence="1">
    <location>
        <begin position="167"/>
        <end position="310"/>
    </location>
</feature>
<dbReference type="EC" id="2.4.1.291" evidence="3"/>
<dbReference type="GO" id="GO:0016757">
    <property type="term" value="F:glycosyltransferase activity"/>
    <property type="evidence" value="ECO:0007669"/>
    <property type="project" value="UniProtKB-KW"/>
</dbReference>
<dbReference type="GO" id="GO:1901135">
    <property type="term" value="P:carbohydrate derivative metabolic process"/>
    <property type="evidence" value="ECO:0007669"/>
    <property type="project" value="UniProtKB-ARBA"/>
</dbReference>
<sequence length="352" mass="38498">MNAQGPLTIALIIATPGTGWGGMETHTADLANALSTRGHTVHVLAHSHYSERFASPVCFHPLPVQLGRRNPWLHYRLRRHLRSIHPDIVHAQGNKAANLVSSVRHLNSATVGTLHGTKRSHKGFERLDGVIGVSRDITDTIAHANARLIHNGLPPVDTSGEEKTEAPTFEIPADRPLLLAAGRLEPVKQFDRLIRAWARADCDGSLVILGDGSQRAQLGTLIQELDVSDQILLPGHELHMKPWLQAATACIISSSREGFPYIMVEALMAGCPVLSTPVSGVGEFLPEQSIAASDRVEDIATLVRTNLRDPMVMRDSQNSSFLWAREQLSLEAMVSKTEAFYRDLLTSMSTAH</sequence>
<reference evidence="3 4" key="1">
    <citation type="submission" date="2017-04" db="EMBL/GenBank/DDBJ databases">
        <title>Genome Sequence of Marinobacter salarius strain SMR5 Isolated from a culture of the Diatom Skeletonema marinoi.</title>
        <authorList>
            <person name="Topel M."/>
            <person name="Pinder M.I.M."/>
            <person name="Johansson O.N."/>
            <person name="Kourtchenko O."/>
            <person name="Godhe A."/>
            <person name="Clarke A.K."/>
        </authorList>
    </citation>
    <scope>NUCLEOTIDE SEQUENCE [LARGE SCALE GENOMIC DNA]</scope>
    <source>
        <strain evidence="3 4">SMR5</strain>
    </source>
</reference>
<dbReference type="Pfam" id="PF13439">
    <property type="entry name" value="Glyco_transf_4"/>
    <property type="match status" value="1"/>
</dbReference>
<dbReference type="Proteomes" id="UP000193100">
    <property type="component" value="Chromosome"/>
</dbReference>
<evidence type="ECO:0000259" key="1">
    <source>
        <dbReference type="Pfam" id="PF00534"/>
    </source>
</evidence>
<dbReference type="Pfam" id="PF00534">
    <property type="entry name" value="Glycos_transf_1"/>
    <property type="match status" value="1"/>
</dbReference>
<dbReference type="AlphaFoldDB" id="A0A1W6KDL4"/>
<dbReference type="RefSeq" id="WP_085681614.1">
    <property type="nucleotide sequence ID" value="NZ_CP020931.1"/>
</dbReference>
<evidence type="ECO:0000313" key="3">
    <source>
        <dbReference type="EMBL" id="ARM85487.1"/>
    </source>
</evidence>
<gene>
    <name evidence="3" type="primary">pglJ</name>
    <name evidence="3" type="ORF">MARSALSMR5_03454</name>
</gene>
<keyword evidence="3" id="KW-0808">Transferase</keyword>
<protein>
    <submittedName>
        <fullName evidence="3">N-acetylgalactosamine-N, N'-diacetylbacillosaminyl-diphospho-undecaprenol 4-alpha-N-acetylgalactosaminyltransferase</fullName>
        <ecNumber evidence="3">2.4.1.291</ecNumber>
    </submittedName>
</protein>
<name>A0A1W6KDL4_9GAMM</name>